<evidence type="ECO:0000313" key="2">
    <source>
        <dbReference type="Proteomes" id="UP000765509"/>
    </source>
</evidence>
<name>A0A9Q3I3T9_9BASI</name>
<proteinExistence type="predicted"/>
<evidence type="ECO:0000313" key="1">
    <source>
        <dbReference type="EMBL" id="MBW0526257.1"/>
    </source>
</evidence>
<dbReference type="AlphaFoldDB" id="A0A9Q3I3T9"/>
<dbReference type="Proteomes" id="UP000765509">
    <property type="component" value="Unassembled WGS sequence"/>
</dbReference>
<organism evidence="1 2">
    <name type="scientific">Austropuccinia psidii MF-1</name>
    <dbReference type="NCBI Taxonomy" id="1389203"/>
    <lineage>
        <taxon>Eukaryota</taxon>
        <taxon>Fungi</taxon>
        <taxon>Dikarya</taxon>
        <taxon>Basidiomycota</taxon>
        <taxon>Pucciniomycotina</taxon>
        <taxon>Pucciniomycetes</taxon>
        <taxon>Pucciniales</taxon>
        <taxon>Sphaerophragmiaceae</taxon>
        <taxon>Austropuccinia</taxon>
    </lineage>
</organism>
<protein>
    <recommendedName>
        <fullName evidence="3">Secreted protein</fullName>
    </recommendedName>
</protein>
<comment type="caution">
    <text evidence="1">The sequence shown here is derived from an EMBL/GenBank/DDBJ whole genome shotgun (WGS) entry which is preliminary data.</text>
</comment>
<keyword evidence="2" id="KW-1185">Reference proteome</keyword>
<sequence length="162" mass="18497">MQSTWYLSFAAVSLVFFYGYSISTSKPVRCSREYNTLDFAPNFTVDVPVNCVDLWHGEYTCARSSCKNYDSRSNGQVGFKNCWVLPEHYNFNEGDINSYRIYRECNKIELSLAPYPASPAVSSRWCSFNIKNNYNTDRMTCGNCVYNKTSKAKPVKCGSLPN</sequence>
<evidence type="ECO:0008006" key="3">
    <source>
        <dbReference type="Google" id="ProtNLM"/>
    </source>
</evidence>
<dbReference type="EMBL" id="AVOT02032488">
    <property type="protein sequence ID" value="MBW0526257.1"/>
    <property type="molecule type" value="Genomic_DNA"/>
</dbReference>
<accession>A0A9Q3I3T9</accession>
<gene>
    <name evidence="1" type="ORF">O181_065972</name>
</gene>
<reference evidence="1" key="1">
    <citation type="submission" date="2021-03" db="EMBL/GenBank/DDBJ databases">
        <title>Draft genome sequence of rust myrtle Austropuccinia psidii MF-1, a brazilian biotype.</title>
        <authorList>
            <person name="Quecine M.C."/>
            <person name="Pachon D.M.R."/>
            <person name="Bonatelli M.L."/>
            <person name="Correr F.H."/>
            <person name="Franceschini L.M."/>
            <person name="Leite T.F."/>
            <person name="Margarido G.R.A."/>
            <person name="Almeida C.A."/>
            <person name="Ferrarezi J.A."/>
            <person name="Labate C.A."/>
        </authorList>
    </citation>
    <scope>NUCLEOTIDE SEQUENCE</scope>
    <source>
        <strain evidence="1">MF-1</strain>
    </source>
</reference>